<sequence>MDGTDPDRSRLDRRSYLSGATLGVGTLVAGCSYGSGDETSTEQTGSEAETPVDQAESEADTTADQTAGEDETSTDQTESTGDVSLRITATNAPVTGGDVLEITAEIENTGETAIRPAVDYLVDGERRSTVTTTVASGETKPLDLGSVRIAPVAEDDTMTVGIESETAVAERTVDVLASDDIAAVQTPDREITVQSDTAVLFDLASDALGEYGGTTHWFVDDAYAGHAQGPWHTAYYSHQGAEYWRHTFDTAGTYEVTAAVDGDEQNTRASWTVHVTESGTAVPAIDGKRPVGDSLEAGRDADLELELDVTHPDGGLDRVVWWLGHADRILGVSDVSGADDTATLTLDGGCNGCPIIAWVISTDGTITEEQVWLLE</sequence>
<gene>
    <name evidence="2" type="ORF">GCU68_06880</name>
</gene>
<feature type="compositionally biased region" description="Acidic residues" evidence="1">
    <location>
        <begin position="55"/>
        <end position="73"/>
    </location>
</feature>
<dbReference type="RefSeq" id="WP_152940138.1">
    <property type="nucleotide sequence ID" value="NZ_CP045488.1"/>
</dbReference>
<evidence type="ECO:0000313" key="3">
    <source>
        <dbReference type="Proteomes" id="UP000326170"/>
    </source>
</evidence>
<evidence type="ECO:0000256" key="1">
    <source>
        <dbReference type="SAM" id="MobiDB-lite"/>
    </source>
</evidence>
<evidence type="ECO:0000313" key="2">
    <source>
        <dbReference type="EMBL" id="QFU82274.1"/>
    </source>
</evidence>
<keyword evidence="3" id="KW-1185">Reference proteome</keyword>
<feature type="compositionally biased region" description="Polar residues" evidence="1">
    <location>
        <begin position="37"/>
        <end position="47"/>
    </location>
</feature>
<dbReference type="Proteomes" id="UP000326170">
    <property type="component" value="Chromosome"/>
</dbReference>
<dbReference type="EMBL" id="CP045488">
    <property type="protein sequence ID" value="QFU82274.1"/>
    <property type="molecule type" value="Genomic_DNA"/>
</dbReference>
<dbReference type="GeneID" id="42300758"/>
<dbReference type="AlphaFoldDB" id="A0A5P9P2C3"/>
<name>A0A5P9P2C3_9EURY</name>
<dbReference type="KEGG" id="nas:GCU68_06880"/>
<evidence type="ECO:0008006" key="4">
    <source>
        <dbReference type="Google" id="ProtNLM"/>
    </source>
</evidence>
<feature type="region of interest" description="Disordered" evidence="1">
    <location>
        <begin position="29"/>
        <end position="89"/>
    </location>
</feature>
<protein>
    <recommendedName>
        <fullName evidence="4">PKD domain-containing protein</fullName>
    </recommendedName>
</protein>
<proteinExistence type="predicted"/>
<accession>A0A5P9P2C3</accession>
<organism evidence="2 3">
    <name type="scientific">Natronorubrum aibiense</name>
    <dbReference type="NCBI Taxonomy" id="348826"/>
    <lineage>
        <taxon>Archaea</taxon>
        <taxon>Methanobacteriati</taxon>
        <taxon>Methanobacteriota</taxon>
        <taxon>Stenosarchaea group</taxon>
        <taxon>Halobacteria</taxon>
        <taxon>Halobacteriales</taxon>
        <taxon>Natrialbaceae</taxon>
        <taxon>Natronorubrum</taxon>
    </lineage>
</organism>
<dbReference type="OrthoDB" id="205968at2157"/>
<reference evidence="2 3" key="1">
    <citation type="journal article" date="2007" name="Int. J. Syst. Evol. Microbiol.">
        <title>Natronorubrum sulfidifaciens sp. nov., an extremely haloalkaliphilic archaeon isolated from Aiding salt lake in Xin-Jiang, China.</title>
        <authorList>
            <person name="Cui H.L."/>
            <person name="Tohty D."/>
            <person name="Liu H.C."/>
            <person name="Liu S.J."/>
            <person name="Oren A."/>
            <person name="Zhou P.J."/>
        </authorList>
    </citation>
    <scope>NUCLEOTIDE SEQUENCE [LARGE SCALE GENOMIC DNA]</scope>
    <source>
        <strain evidence="2 3">7-3</strain>
    </source>
</reference>